<gene>
    <name evidence="3" type="ORF">BESB_015800</name>
</gene>
<sequence length="680" mass="72323">MGRPTGRAVACRDRSVCRVSPPSSALSSVRAPRRSAPELPPLALISMRVSISDLSAAQSPPAGGDSPSTAAAGSPAADTRGADCGPRELAKSASLSVAAFQRDDEANRADSAQETAEPTPRSLGPTEHSDGDFSAAEALERDSSTEEARHASAWRGAPRQARVESSRSCGLDSRLALFRGDMRHRQGHTAEPETRAAAALVAVSSGLPSTAGDSEESATPRQLDADAVAPSRGDLAAGCCASPRRPPLLTLPPTPQTGLSAGEDACEGATTSRRSEEERRRMADLLSSTSAVMTQRLHVLKQSMETKEAMIDALLVRCREREDELESVNALLVPLMAENAELKAELETRKQDIEEKDMELSALRHALHACLRKPPVSHVPGADETRVVSGGGERQQSLQREWWGIEEETERARRNRACARERHRQRRVGGRRHRSFRMLGALPGIHLATPETVCLSADSRMSSLSSLGSQLTRSLSPRSGAASPGSAAASSAPSSRPSAYRAFLKLKQRRRQVRMQRRQRARTGLAGRSGAPHDACVDKSGSPCRVQKEGGSVESAAAPAEAEAERGAGRGCRQRTAHEAATPPEVSFSGGGPPECGREDKEKAGAQEGAAEGRQQTGRNEELRAREGEAESPPGGCLPAVEKSALTQKGEGNKRLHAAALVYPNAWWWSSALVAHNALA</sequence>
<dbReference type="RefSeq" id="XP_029216271.1">
    <property type="nucleotide sequence ID" value="XM_029360295.1"/>
</dbReference>
<feature type="compositionally biased region" description="Basic and acidic residues" evidence="2">
    <location>
        <begin position="138"/>
        <end position="150"/>
    </location>
</feature>
<feature type="compositionally biased region" description="Low complexity" evidence="2">
    <location>
        <begin position="606"/>
        <end position="616"/>
    </location>
</feature>
<feature type="compositionally biased region" description="Low complexity" evidence="2">
    <location>
        <begin position="468"/>
        <end position="502"/>
    </location>
</feature>
<comment type="caution">
    <text evidence="3">The sequence shown here is derived from an EMBL/GenBank/DDBJ whole genome shotgun (WGS) entry which is preliminary data.</text>
</comment>
<feature type="region of interest" description="Disordered" evidence="2">
    <location>
        <begin position="55"/>
        <end position="170"/>
    </location>
</feature>
<feature type="compositionally biased region" description="Basic and acidic residues" evidence="2">
    <location>
        <begin position="596"/>
        <end position="605"/>
    </location>
</feature>
<feature type="region of interest" description="Disordered" evidence="2">
    <location>
        <begin position="468"/>
        <end position="649"/>
    </location>
</feature>
<keyword evidence="4" id="KW-1185">Reference proteome</keyword>
<dbReference type="OrthoDB" id="10348535at2759"/>
<evidence type="ECO:0000313" key="4">
    <source>
        <dbReference type="Proteomes" id="UP000224006"/>
    </source>
</evidence>
<keyword evidence="1" id="KW-0175">Coiled coil</keyword>
<feature type="compositionally biased region" description="Low complexity" evidence="2">
    <location>
        <begin position="549"/>
        <end position="561"/>
    </location>
</feature>
<feature type="compositionally biased region" description="Basic and acidic residues" evidence="2">
    <location>
        <begin position="619"/>
        <end position="629"/>
    </location>
</feature>
<name>A0A2A9MA43_BESBE</name>
<accession>A0A2A9MA43</accession>
<feature type="compositionally biased region" description="Low complexity" evidence="2">
    <location>
        <begin position="59"/>
        <end position="79"/>
    </location>
</feature>
<proteinExistence type="predicted"/>
<dbReference type="GeneID" id="40306641"/>
<feature type="compositionally biased region" description="Basic residues" evidence="2">
    <location>
        <begin position="504"/>
        <end position="521"/>
    </location>
</feature>
<dbReference type="AlphaFoldDB" id="A0A2A9MA43"/>
<feature type="region of interest" description="Disordered" evidence="2">
    <location>
        <begin position="1"/>
        <end position="40"/>
    </location>
</feature>
<evidence type="ECO:0000313" key="3">
    <source>
        <dbReference type="EMBL" id="PFH32262.1"/>
    </source>
</evidence>
<feature type="coiled-coil region" evidence="1">
    <location>
        <begin position="336"/>
        <end position="363"/>
    </location>
</feature>
<evidence type="ECO:0000256" key="1">
    <source>
        <dbReference type="SAM" id="Coils"/>
    </source>
</evidence>
<organism evidence="3 4">
    <name type="scientific">Besnoitia besnoiti</name>
    <name type="common">Apicomplexan protozoan</name>
    <dbReference type="NCBI Taxonomy" id="94643"/>
    <lineage>
        <taxon>Eukaryota</taxon>
        <taxon>Sar</taxon>
        <taxon>Alveolata</taxon>
        <taxon>Apicomplexa</taxon>
        <taxon>Conoidasida</taxon>
        <taxon>Coccidia</taxon>
        <taxon>Eucoccidiorida</taxon>
        <taxon>Eimeriorina</taxon>
        <taxon>Sarcocystidae</taxon>
        <taxon>Besnoitia</taxon>
    </lineage>
</organism>
<protein>
    <submittedName>
        <fullName evidence="3">Uncharacterized protein</fullName>
    </submittedName>
</protein>
<evidence type="ECO:0000256" key="2">
    <source>
        <dbReference type="SAM" id="MobiDB-lite"/>
    </source>
</evidence>
<dbReference type="Proteomes" id="UP000224006">
    <property type="component" value="Chromosome X"/>
</dbReference>
<dbReference type="EMBL" id="NWUJ01000011">
    <property type="protein sequence ID" value="PFH32262.1"/>
    <property type="molecule type" value="Genomic_DNA"/>
</dbReference>
<dbReference type="VEuPathDB" id="ToxoDB:BESB_015800"/>
<feature type="compositionally biased region" description="Pro residues" evidence="2">
    <location>
        <begin position="244"/>
        <end position="255"/>
    </location>
</feature>
<dbReference type="KEGG" id="bbes:BESB_015800"/>
<feature type="region of interest" description="Disordered" evidence="2">
    <location>
        <begin position="236"/>
        <end position="279"/>
    </location>
</feature>
<reference evidence="3 4" key="1">
    <citation type="submission" date="2017-09" db="EMBL/GenBank/DDBJ databases">
        <title>Genome sequencing of Besnoitia besnoiti strain Bb-Ger1.</title>
        <authorList>
            <person name="Schares G."/>
            <person name="Venepally P."/>
            <person name="Lorenzi H.A."/>
        </authorList>
    </citation>
    <scope>NUCLEOTIDE SEQUENCE [LARGE SCALE GENOMIC DNA]</scope>
    <source>
        <strain evidence="3 4">Bb-Ger1</strain>
    </source>
</reference>